<dbReference type="InterPro" id="IPR045005">
    <property type="entry name" value="BPM1-6"/>
</dbReference>
<dbReference type="PANTHER" id="PTHR26379">
    <property type="entry name" value="BTB/POZ AND MATH DOMAIN-CONTAINING PROTEIN 1"/>
    <property type="match status" value="1"/>
</dbReference>
<dbReference type="Pfam" id="PF22486">
    <property type="entry name" value="MATH_2"/>
    <property type="match status" value="1"/>
</dbReference>
<evidence type="ECO:0000259" key="3">
    <source>
        <dbReference type="PROSITE" id="PS50097"/>
    </source>
</evidence>
<reference evidence="5" key="1">
    <citation type="submission" date="2024-10" db="EMBL/GenBank/DDBJ databases">
        <authorList>
            <person name="Ryan C."/>
        </authorList>
    </citation>
    <scope>NUCLEOTIDE SEQUENCE [LARGE SCALE GENOMIC DNA]</scope>
</reference>
<dbReference type="PROSITE" id="PS50097">
    <property type="entry name" value="BTB"/>
    <property type="match status" value="1"/>
</dbReference>
<feature type="domain" description="MATH" evidence="4">
    <location>
        <begin position="41"/>
        <end position="168"/>
    </location>
</feature>
<dbReference type="Gene3D" id="2.60.210.10">
    <property type="entry name" value="Apoptosis, Tumor Necrosis Factor Receptor Associated Protein 2, Chain A"/>
    <property type="match status" value="1"/>
</dbReference>
<evidence type="ECO:0000313" key="5">
    <source>
        <dbReference type="EMBL" id="CAL5011133.1"/>
    </source>
</evidence>
<evidence type="ECO:0000256" key="2">
    <source>
        <dbReference type="ARBA" id="ARBA00010846"/>
    </source>
</evidence>
<evidence type="ECO:0000313" key="6">
    <source>
        <dbReference type="Proteomes" id="UP001497457"/>
    </source>
</evidence>
<dbReference type="PANTHER" id="PTHR26379:SF474">
    <property type="entry name" value="OS08G0228200 PROTEIN"/>
    <property type="match status" value="1"/>
</dbReference>
<dbReference type="EMBL" id="OZ075138">
    <property type="protein sequence ID" value="CAL5011133.1"/>
    <property type="molecule type" value="Genomic_DNA"/>
</dbReference>
<gene>
    <name evidence="5" type="ORF">URODEC1_LOCUS70313</name>
</gene>
<feature type="domain" description="BTB" evidence="3">
    <location>
        <begin position="206"/>
        <end position="273"/>
    </location>
</feature>
<comment type="pathway">
    <text evidence="1">Protein modification; protein ubiquitination.</text>
</comment>
<dbReference type="SMART" id="SM00225">
    <property type="entry name" value="BTB"/>
    <property type="match status" value="1"/>
</dbReference>
<dbReference type="Gene3D" id="1.25.40.420">
    <property type="match status" value="1"/>
</dbReference>
<evidence type="ECO:0000256" key="1">
    <source>
        <dbReference type="ARBA" id="ARBA00004906"/>
    </source>
</evidence>
<dbReference type="Proteomes" id="UP001497457">
    <property type="component" value="Chromosome 28b"/>
</dbReference>
<protein>
    <submittedName>
        <fullName evidence="5">Uncharacterized protein</fullName>
    </submittedName>
</protein>
<dbReference type="InterPro" id="IPR002083">
    <property type="entry name" value="MATH/TRAF_dom"/>
</dbReference>
<accession>A0ABC9C0S4</accession>
<comment type="similarity">
    <text evidence="2">Belongs to the Tdpoz family.</text>
</comment>
<dbReference type="InterPro" id="IPR000210">
    <property type="entry name" value="BTB/POZ_dom"/>
</dbReference>
<dbReference type="AlphaFoldDB" id="A0ABC9C0S4"/>
<dbReference type="InterPro" id="IPR011333">
    <property type="entry name" value="SKP1/BTB/POZ_sf"/>
</dbReference>
<proteinExistence type="inferred from homology"/>
<dbReference type="InterPro" id="IPR056423">
    <property type="entry name" value="BACK_BPM_SPOP"/>
</dbReference>
<organism evidence="5 6">
    <name type="scientific">Urochloa decumbens</name>
    <dbReference type="NCBI Taxonomy" id="240449"/>
    <lineage>
        <taxon>Eukaryota</taxon>
        <taxon>Viridiplantae</taxon>
        <taxon>Streptophyta</taxon>
        <taxon>Embryophyta</taxon>
        <taxon>Tracheophyta</taxon>
        <taxon>Spermatophyta</taxon>
        <taxon>Magnoliopsida</taxon>
        <taxon>Liliopsida</taxon>
        <taxon>Poales</taxon>
        <taxon>Poaceae</taxon>
        <taxon>PACMAD clade</taxon>
        <taxon>Panicoideae</taxon>
        <taxon>Panicodae</taxon>
        <taxon>Paniceae</taxon>
        <taxon>Melinidinae</taxon>
        <taxon>Urochloa</taxon>
    </lineage>
</organism>
<keyword evidence="6" id="KW-1185">Reference proteome</keyword>
<dbReference type="Gene3D" id="3.30.710.10">
    <property type="entry name" value="Potassium Channel Kv1.1, Chain A"/>
    <property type="match status" value="1"/>
</dbReference>
<dbReference type="SUPFAM" id="SSF54695">
    <property type="entry name" value="POZ domain"/>
    <property type="match status" value="1"/>
</dbReference>
<dbReference type="CDD" id="cd18280">
    <property type="entry name" value="BTB_POZ_BPM_plant"/>
    <property type="match status" value="1"/>
</dbReference>
<dbReference type="InterPro" id="IPR008974">
    <property type="entry name" value="TRAF-like"/>
</dbReference>
<dbReference type="SUPFAM" id="SSF49599">
    <property type="entry name" value="TRAF domain-like"/>
    <property type="match status" value="1"/>
</dbReference>
<sequence>MARPMCFPRRFARCQFPAQPPPAPLPSMPKTASRCGVEASRGAHVFEVGDYSLHKGLGVGRFVRSATFDAGGYEWSVLFYPDGSTENAEDCVAAGLELMTADAGVVRATYRLGLICQATGEPWFVTAESRPVEFRSNTRWFRNNFIKRSQLEASQYLRDDRLSIQCVVTVIKETRMSEARTVSEIGVPPSDLAEHLGRLLEEGEGADVTFDVQGESIPAHRTVLASRSMVFKAELCGQMKERSEDRIAVDDMQPAVFRALLRFIYTDSLPAMDDLNKDDSLEMTRHLLVAADRYAMDRLKLVCAQILSKSLDVENVTTTLGLADRHNCSVLKDACTEFIISSNKMDDVAKTQGFACLKRSCPSVLVEVLEKAGKFRKI</sequence>
<dbReference type="CDD" id="cd00121">
    <property type="entry name" value="MATH"/>
    <property type="match status" value="1"/>
</dbReference>
<dbReference type="Pfam" id="PF00651">
    <property type="entry name" value="BTB"/>
    <property type="match status" value="1"/>
</dbReference>
<name>A0ABC9C0S4_9POAL</name>
<evidence type="ECO:0000259" key="4">
    <source>
        <dbReference type="PROSITE" id="PS50144"/>
    </source>
</evidence>
<dbReference type="PROSITE" id="PS50144">
    <property type="entry name" value="MATH"/>
    <property type="match status" value="1"/>
</dbReference>
<dbReference type="Pfam" id="PF24570">
    <property type="entry name" value="BACK_BPM_SPOP"/>
    <property type="match status" value="1"/>
</dbReference>